<evidence type="ECO:0000313" key="1">
    <source>
        <dbReference type="EMBL" id="KAJ7562789.1"/>
    </source>
</evidence>
<name>A0ACC2E8G4_DIPCM</name>
<evidence type="ECO:0000313" key="2">
    <source>
        <dbReference type="Proteomes" id="UP001162992"/>
    </source>
</evidence>
<gene>
    <name evidence="1" type="ORF">O6H91_03G084500</name>
</gene>
<accession>A0ACC2E8G4</accession>
<protein>
    <submittedName>
        <fullName evidence="1">Uncharacterized protein</fullName>
    </submittedName>
</protein>
<dbReference type="Proteomes" id="UP001162992">
    <property type="component" value="Chromosome 3"/>
</dbReference>
<comment type="caution">
    <text evidence="1">The sequence shown here is derived from an EMBL/GenBank/DDBJ whole genome shotgun (WGS) entry which is preliminary data.</text>
</comment>
<proteinExistence type="predicted"/>
<reference evidence="2" key="1">
    <citation type="journal article" date="2024" name="Proc. Natl. Acad. Sci. U.S.A.">
        <title>Extraordinary preservation of gene collinearity over three hundred million years revealed in homosporous lycophytes.</title>
        <authorList>
            <person name="Li C."/>
            <person name="Wickell D."/>
            <person name="Kuo L.Y."/>
            <person name="Chen X."/>
            <person name="Nie B."/>
            <person name="Liao X."/>
            <person name="Peng D."/>
            <person name="Ji J."/>
            <person name="Jenkins J."/>
            <person name="Williams M."/>
            <person name="Shu S."/>
            <person name="Plott C."/>
            <person name="Barry K."/>
            <person name="Rajasekar S."/>
            <person name="Grimwood J."/>
            <person name="Han X."/>
            <person name="Sun S."/>
            <person name="Hou Z."/>
            <person name="He W."/>
            <person name="Dai G."/>
            <person name="Sun C."/>
            <person name="Schmutz J."/>
            <person name="Leebens-Mack J.H."/>
            <person name="Li F.W."/>
            <person name="Wang L."/>
        </authorList>
    </citation>
    <scope>NUCLEOTIDE SEQUENCE [LARGE SCALE GENOMIC DNA]</scope>
    <source>
        <strain evidence="2">cv. PW_Plant_1</strain>
    </source>
</reference>
<organism evidence="1 2">
    <name type="scientific">Diphasiastrum complanatum</name>
    <name type="common">Issler's clubmoss</name>
    <name type="synonym">Lycopodium complanatum</name>
    <dbReference type="NCBI Taxonomy" id="34168"/>
    <lineage>
        <taxon>Eukaryota</taxon>
        <taxon>Viridiplantae</taxon>
        <taxon>Streptophyta</taxon>
        <taxon>Embryophyta</taxon>
        <taxon>Tracheophyta</taxon>
        <taxon>Lycopodiopsida</taxon>
        <taxon>Lycopodiales</taxon>
        <taxon>Lycopodiaceae</taxon>
        <taxon>Lycopodioideae</taxon>
        <taxon>Diphasiastrum</taxon>
    </lineage>
</organism>
<keyword evidence="2" id="KW-1185">Reference proteome</keyword>
<dbReference type="EMBL" id="CM055094">
    <property type="protein sequence ID" value="KAJ7562789.1"/>
    <property type="molecule type" value="Genomic_DNA"/>
</dbReference>
<sequence>MHRPDRNNSAGGRQPGGGFPDPFSGFGFGFGAGHPLIDDFFTRDPFDDPFFTRPFGGIFGSGGGGLFGSGSLLGQGVPFGPRFSPFANQDHGFLEQRPFNPQPEGRRGPIIEELDEDHPDTSGTRPRSTQEPIVEHPDDEVRPAGQSHHSRNIMRRNQSNNEPSSNFQSYSFHSSSVTYGGPDGAYYTSSTKRAAGPSGVVAEEHHEKESSGQEIHRISRGIKDKGRSVTRKRNAEGREGTVDTLHNLNEEGTGDFEKNWEAAVGRNLPGWNKNRSRALNSAVVYAGPGNASRPALEGGPSLGWHGAREA</sequence>